<dbReference type="RefSeq" id="WP_188663540.1">
    <property type="nucleotide sequence ID" value="NZ_BMKC01000002.1"/>
</dbReference>
<dbReference type="InterPro" id="IPR001466">
    <property type="entry name" value="Beta-lactam-related"/>
</dbReference>
<dbReference type="InterPro" id="IPR027843">
    <property type="entry name" value="DUF4440"/>
</dbReference>
<evidence type="ECO:0000259" key="2">
    <source>
        <dbReference type="Pfam" id="PF00144"/>
    </source>
</evidence>
<keyword evidence="1" id="KW-0732">Signal</keyword>
<dbReference type="Pfam" id="PF00144">
    <property type="entry name" value="Beta-lactamase"/>
    <property type="match status" value="1"/>
</dbReference>
<sequence>MIRVPPFLVFLLLLPLPFIAQASLHATQEPMDFASQALRLLAAEVPDASGPGIGVLVARGDEVLFRGARGMANVELAVPLRPEHGMRIASLSKQFTAAGLLRLVDEGRVALDDPLSKYLPDYPGAEGITLLQLLNHTSGVRSYTRMPSHMEHALHRPIDTAGLISVFSGEAPDFAPGARYDYNDSGYVLAGAVIEKVTGMAWDAWLDQAFFEPLGLARTRGGDTMTTVPGLANGYRVDADGVVHPAGFLHMSQPHAAGALLSNVDDLLRWNLALHGGKVLSADSYVRMTTPEGPAASAGAPYGLGLEVHGAGRKLRMEHTGGIVGFESVLLYVPADRISVVLVRNATGPGEFRLQALARQLAALARAPDVASPMKPEGSPAEVMAQLDQAFFAAFNACDVVGHMGFLDPALEFYHDKGGRTVGAHRMEVMMRERCGSKETSLRRELVPGSLTVDPVPGYGAIQTGEHRFFLTVGDAPEQWVESARFVHVWREDASGWRVVRALSFDHKAP</sequence>
<dbReference type="PANTHER" id="PTHR46825:SF9">
    <property type="entry name" value="BETA-LACTAMASE-RELATED DOMAIN-CONTAINING PROTEIN"/>
    <property type="match status" value="1"/>
</dbReference>
<dbReference type="Pfam" id="PF14534">
    <property type="entry name" value="DUF4440"/>
    <property type="match status" value="1"/>
</dbReference>
<dbReference type="Gene3D" id="3.10.450.50">
    <property type="match status" value="1"/>
</dbReference>
<feature type="domain" description="Beta-lactamase-related" evidence="2">
    <location>
        <begin position="48"/>
        <end position="362"/>
    </location>
</feature>
<dbReference type="InterPro" id="IPR032710">
    <property type="entry name" value="NTF2-like_dom_sf"/>
</dbReference>
<evidence type="ECO:0000313" key="5">
    <source>
        <dbReference type="Proteomes" id="UP000623419"/>
    </source>
</evidence>
<dbReference type="Gene3D" id="3.40.710.10">
    <property type="entry name" value="DD-peptidase/beta-lactamase superfamily"/>
    <property type="match status" value="1"/>
</dbReference>
<dbReference type="PANTHER" id="PTHR46825">
    <property type="entry name" value="D-ALANYL-D-ALANINE-CARBOXYPEPTIDASE/ENDOPEPTIDASE AMPH"/>
    <property type="match status" value="1"/>
</dbReference>
<evidence type="ECO:0008006" key="6">
    <source>
        <dbReference type="Google" id="ProtNLM"/>
    </source>
</evidence>
<dbReference type="EMBL" id="BMKC01000002">
    <property type="protein sequence ID" value="GGA80913.1"/>
    <property type="molecule type" value="Genomic_DNA"/>
</dbReference>
<accession>A0ABQ1HJV1</accession>
<dbReference type="SUPFAM" id="SSF56601">
    <property type="entry name" value="beta-lactamase/transpeptidase-like"/>
    <property type="match status" value="1"/>
</dbReference>
<evidence type="ECO:0000259" key="3">
    <source>
        <dbReference type="Pfam" id="PF14534"/>
    </source>
</evidence>
<dbReference type="Proteomes" id="UP000623419">
    <property type="component" value="Unassembled WGS sequence"/>
</dbReference>
<dbReference type="SUPFAM" id="SSF54427">
    <property type="entry name" value="NTF2-like"/>
    <property type="match status" value="1"/>
</dbReference>
<protein>
    <recommendedName>
        <fullName evidence="6">Beta-lactamase-related domain-containing protein</fullName>
    </recommendedName>
</protein>
<proteinExistence type="predicted"/>
<gene>
    <name evidence="4" type="ORF">GCM10011521_19050</name>
</gene>
<keyword evidence="5" id="KW-1185">Reference proteome</keyword>
<feature type="signal peptide" evidence="1">
    <location>
        <begin position="1"/>
        <end position="22"/>
    </location>
</feature>
<feature type="domain" description="DUF4440" evidence="3">
    <location>
        <begin position="386"/>
        <end position="499"/>
    </location>
</feature>
<comment type="caution">
    <text evidence="4">The sequence shown here is derived from an EMBL/GenBank/DDBJ whole genome shotgun (WGS) entry which is preliminary data.</text>
</comment>
<dbReference type="InterPro" id="IPR012338">
    <property type="entry name" value="Beta-lactam/transpept-like"/>
</dbReference>
<reference evidence="5" key="1">
    <citation type="journal article" date="2019" name="Int. J. Syst. Evol. Microbiol.">
        <title>The Global Catalogue of Microorganisms (GCM) 10K type strain sequencing project: providing services to taxonomists for standard genome sequencing and annotation.</title>
        <authorList>
            <consortium name="The Broad Institute Genomics Platform"/>
            <consortium name="The Broad Institute Genome Sequencing Center for Infectious Disease"/>
            <person name="Wu L."/>
            <person name="Ma J."/>
        </authorList>
    </citation>
    <scope>NUCLEOTIDE SEQUENCE [LARGE SCALE GENOMIC DNA]</scope>
    <source>
        <strain evidence="5">CGMCC 1.15905</strain>
    </source>
</reference>
<feature type="chain" id="PRO_5046378207" description="Beta-lactamase-related domain-containing protein" evidence="1">
    <location>
        <begin position="23"/>
        <end position="510"/>
    </location>
</feature>
<dbReference type="InterPro" id="IPR050491">
    <property type="entry name" value="AmpC-like"/>
</dbReference>
<name>A0ABQ1HJV1_9GAMM</name>
<organism evidence="4 5">
    <name type="scientific">Arenimonas soli</name>
    <dbReference type="NCBI Taxonomy" id="2269504"/>
    <lineage>
        <taxon>Bacteria</taxon>
        <taxon>Pseudomonadati</taxon>
        <taxon>Pseudomonadota</taxon>
        <taxon>Gammaproteobacteria</taxon>
        <taxon>Lysobacterales</taxon>
        <taxon>Lysobacteraceae</taxon>
        <taxon>Arenimonas</taxon>
    </lineage>
</organism>
<evidence type="ECO:0000313" key="4">
    <source>
        <dbReference type="EMBL" id="GGA80913.1"/>
    </source>
</evidence>
<evidence type="ECO:0000256" key="1">
    <source>
        <dbReference type="SAM" id="SignalP"/>
    </source>
</evidence>